<evidence type="ECO:0000313" key="2">
    <source>
        <dbReference type="Proteomes" id="UP000053558"/>
    </source>
</evidence>
<dbReference type="GeneID" id="19209738"/>
<organism evidence="1 2">
    <name type="scientific">Coniophora puteana (strain RWD-64-598)</name>
    <name type="common">Brown rot fungus</name>
    <dbReference type="NCBI Taxonomy" id="741705"/>
    <lineage>
        <taxon>Eukaryota</taxon>
        <taxon>Fungi</taxon>
        <taxon>Dikarya</taxon>
        <taxon>Basidiomycota</taxon>
        <taxon>Agaricomycotina</taxon>
        <taxon>Agaricomycetes</taxon>
        <taxon>Agaricomycetidae</taxon>
        <taxon>Boletales</taxon>
        <taxon>Coniophorineae</taxon>
        <taxon>Coniophoraceae</taxon>
        <taxon>Coniophora</taxon>
    </lineage>
</organism>
<keyword evidence="2" id="KW-1185">Reference proteome</keyword>
<name>R7SE67_CONPW</name>
<sequence length="357" mass="40487">MNSTGDHSVLLKRVRQRMERHQKNQASSSPEFHEADSCCDTCHDVGKYLVESYFRGRKLANRAENPLWVAFLSREATCGFLGDILGRVLLEQFSNSSGNLYIARRNVDICPSDENTSDTVWLHKADYKSDVLIVVDADFDKAAGNLITRQGVGSSSSPLIILNNFGDDFVTSLDKMNNLIQQGYNLTRGVIIPRGGPCMNNRASLTRLLQLVELSVFDFVLTFTNSDTNCEVLAQAVAHFMEGVHIYRMDPWMSLLLSFGNCSVLDDTSAILVWTKYERSEGILERNGKNRSIDTWTKAKMTYRCQACGYRRTSIRCPQWIYGVEDHMNLVRFRWPLTREQLDEVGADFHESVVVDP</sequence>
<dbReference type="Proteomes" id="UP000053558">
    <property type="component" value="Unassembled WGS sequence"/>
</dbReference>
<accession>R7SE67</accession>
<dbReference type="RefSeq" id="XP_007775723.1">
    <property type="nucleotide sequence ID" value="XM_007777533.1"/>
</dbReference>
<evidence type="ECO:0000313" key="1">
    <source>
        <dbReference type="EMBL" id="EIW74150.1"/>
    </source>
</evidence>
<proteinExistence type="predicted"/>
<dbReference type="AlphaFoldDB" id="R7SE67"/>
<dbReference type="EMBL" id="JH711594">
    <property type="protein sequence ID" value="EIW74150.1"/>
    <property type="molecule type" value="Genomic_DNA"/>
</dbReference>
<reference evidence="2" key="1">
    <citation type="journal article" date="2012" name="Science">
        <title>The Paleozoic origin of enzymatic lignin decomposition reconstructed from 31 fungal genomes.</title>
        <authorList>
            <person name="Floudas D."/>
            <person name="Binder M."/>
            <person name="Riley R."/>
            <person name="Barry K."/>
            <person name="Blanchette R.A."/>
            <person name="Henrissat B."/>
            <person name="Martinez A.T."/>
            <person name="Otillar R."/>
            <person name="Spatafora J.W."/>
            <person name="Yadav J.S."/>
            <person name="Aerts A."/>
            <person name="Benoit I."/>
            <person name="Boyd A."/>
            <person name="Carlson A."/>
            <person name="Copeland A."/>
            <person name="Coutinho P.M."/>
            <person name="de Vries R.P."/>
            <person name="Ferreira P."/>
            <person name="Findley K."/>
            <person name="Foster B."/>
            <person name="Gaskell J."/>
            <person name="Glotzer D."/>
            <person name="Gorecki P."/>
            <person name="Heitman J."/>
            <person name="Hesse C."/>
            <person name="Hori C."/>
            <person name="Igarashi K."/>
            <person name="Jurgens J.A."/>
            <person name="Kallen N."/>
            <person name="Kersten P."/>
            <person name="Kohler A."/>
            <person name="Kuees U."/>
            <person name="Kumar T.K.A."/>
            <person name="Kuo A."/>
            <person name="LaButti K."/>
            <person name="Larrondo L.F."/>
            <person name="Lindquist E."/>
            <person name="Ling A."/>
            <person name="Lombard V."/>
            <person name="Lucas S."/>
            <person name="Lundell T."/>
            <person name="Martin R."/>
            <person name="McLaughlin D.J."/>
            <person name="Morgenstern I."/>
            <person name="Morin E."/>
            <person name="Murat C."/>
            <person name="Nagy L.G."/>
            <person name="Nolan M."/>
            <person name="Ohm R.A."/>
            <person name="Patyshakuliyeva A."/>
            <person name="Rokas A."/>
            <person name="Ruiz-Duenas F.J."/>
            <person name="Sabat G."/>
            <person name="Salamov A."/>
            <person name="Samejima M."/>
            <person name="Schmutz J."/>
            <person name="Slot J.C."/>
            <person name="St John F."/>
            <person name="Stenlid J."/>
            <person name="Sun H."/>
            <person name="Sun S."/>
            <person name="Syed K."/>
            <person name="Tsang A."/>
            <person name="Wiebenga A."/>
            <person name="Young D."/>
            <person name="Pisabarro A."/>
            <person name="Eastwood D.C."/>
            <person name="Martin F."/>
            <person name="Cullen D."/>
            <person name="Grigoriev I.V."/>
            <person name="Hibbett D.S."/>
        </authorList>
    </citation>
    <scope>NUCLEOTIDE SEQUENCE [LARGE SCALE GENOMIC DNA]</scope>
    <source>
        <strain evidence="2">RWD-64-598 SS2</strain>
    </source>
</reference>
<gene>
    <name evidence="1" type="ORF">CONPUDRAFT_78294</name>
</gene>
<protein>
    <submittedName>
        <fullName evidence="1">Uncharacterized protein</fullName>
    </submittedName>
</protein>
<dbReference type="OrthoDB" id="2620490at2759"/>
<dbReference type="KEGG" id="cput:CONPUDRAFT_78294"/>